<dbReference type="OrthoDB" id="5362266at2"/>
<dbReference type="GO" id="GO:0005524">
    <property type="term" value="F:ATP binding"/>
    <property type="evidence" value="ECO:0007669"/>
    <property type="project" value="UniProtKB-KW"/>
</dbReference>
<dbReference type="InterPro" id="IPR027417">
    <property type="entry name" value="P-loop_NTPase"/>
</dbReference>
<organism evidence="1 2">
    <name type="scientific">Campylobacter novaezeelandiae</name>
    <dbReference type="NCBI Taxonomy" id="2267891"/>
    <lineage>
        <taxon>Bacteria</taxon>
        <taxon>Pseudomonadati</taxon>
        <taxon>Campylobacterota</taxon>
        <taxon>Epsilonproteobacteria</taxon>
        <taxon>Campylobacterales</taxon>
        <taxon>Campylobacteraceae</taxon>
        <taxon>Campylobacter</taxon>
    </lineage>
</organism>
<sequence length="206" mass="24506">MSDFVSIKNQDYVLNRIKEELLKQKSFILLLGKSGSGKSALLQRLTKCFENVKFNGIFTNKEEFEEFLKPYVIKKENIIIFLDEISIYDNDFLDLVRIYSDLNISFVLSSHKKPLIFSKEHFKSRINFEFCLKEFTLDELRSYISDKFDINLCKSDLKLIKKYYNANLRNVDKVIKSFKEFKNFFKNSKKENYLLKLSMFENNLLG</sequence>
<dbReference type="AlphaFoldDB" id="A0A4Q9JUY9"/>
<reference evidence="1 2" key="1">
    <citation type="submission" date="2018-07" db="EMBL/GenBank/DDBJ databases">
        <title>Campylobacter zealandensis sp. nov., isolated from birds and water in New Zealand.</title>
        <authorList>
            <person name="Wilkinson D.A."/>
            <person name="Biggs P.J."/>
            <person name="French N.P."/>
            <person name="Midwinter A.C."/>
        </authorList>
    </citation>
    <scope>NUCLEOTIDE SEQUENCE [LARGE SCALE GENOMIC DNA]</scope>
    <source>
        <strain evidence="1 2">B423b</strain>
    </source>
</reference>
<dbReference type="Gene3D" id="3.40.50.300">
    <property type="entry name" value="P-loop containing nucleotide triphosphate hydrolases"/>
    <property type="match status" value="1"/>
</dbReference>
<evidence type="ECO:0000313" key="2">
    <source>
        <dbReference type="Proteomes" id="UP000292583"/>
    </source>
</evidence>
<accession>A0A4Q9JUY9</accession>
<protein>
    <submittedName>
        <fullName evidence="1">ATP-binding protein</fullName>
    </submittedName>
</protein>
<dbReference type="RefSeq" id="WP_131163125.1">
    <property type="nucleotide sequence ID" value="NZ_CP076657.1"/>
</dbReference>
<evidence type="ECO:0000313" key="1">
    <source>
        <dbReference type="EMBL" id="TBR81776.1"/>
    </source>
</evidence>
<keyword evidence="1" id="KW-0067">ATP-binding</keyword>
<dbReference type="SUPFAM" id="SSF52540">
    <property type="entry name" value="P-loop containing nucleoside triphosphate hydrolases"/>
    <property type="match status" value="1"/>
</dbReference>
<gene>
    <name evidence="1" type="ORF">DU473_02530</name>
</gene>
<keyword evidence="1" id="KW-0547">Nucleotide-binding</keyword>
<comment type="caution">
    <text evidence="1">The sequence shown here is derived from an EMBL/GenBank/DDBJ whole genome shotgun (WGS) entry which is preliminary data.</text>
</comment>
<keyword evidence="2" id="KW-1185">Reference proteome</keyword>
<dbReference type="Proteomes" id="UP000292583">
    <property type="component" value="Unassembled WGS sequence"/>
</dbReference>
<name>A0A4Q9JUY9_9BACT</name>
<dbReference type="EMBL" id="QPGR01000003">
    <property type="protein sequence ID" value="TBR81776.1"/>
    <property type="molecule type" value="Genomic_DNA"/>
</dbReference>
<proteinExistence type="predicted"/>